<gene>
    <name evidence="1" type="ORF">BN851_0010580</name>
</gene>
<comment type="caution">
    <text evidence="1">The sequence shown here is derived from an EMBL/GenBank/DDBJ whole genome shotgun (WGS) entry which is preliminary data.</text>
</comment>
<name>A0A096PEZ9_9HYPO</name>
<sequence length="110" mass="12568">MSEAFNIRFGRNDSGAAHSKRRMHRNFLPFGFGHFVNNPSSADTDAVNDTDFHDTCRPRWLFFYGPSTNPSSVHNCIHKLQVGGIQAERRRWTTLRVASKKEEKGSSRKS</sequence>
<evidence type="ECO:0000313" key="1">
    <source>
        <dbReference type="EMBL" id="CEG03213.1"/>
    </source>
</evidence>
<reference evidence="1" key="1">
    <citation type="submission" date="2013-05" db="EMBL/GenBank/DDBJ databases">
        <title>Draft genome sequences of six wheat associated Fusarium spp. isolates.</title>
        <authorList>
            <person name="Moolhuijzen P.M."/>
            <person name="Manners J.M."/>
            <person name="Wilcox S."/>
            <person name="Bellgard M.I."/>
            <person name="Gardiner D.M."/>
        </authorList>
    </citation>
    <scope>NUCLEOTIDE SEQUENCE</scope>
    <source>
        <strain evidence="1">CS5907</strain>
        <strain evidence="1">CS5907</strain>
    </source>
</reference>
<proteinExistence type="predicted"/>
<dbReference type="AlphaFoldDB" id="A0A096PEZ9"/>
<protein>
    <submittedName>
        <fullName evidence="1">WGS project CBMG000000000 data, contig CS5907-c000221</fullName>
    </submittedName>
</protein>
<organism evidence="1">
    <name type="scientific">Fusarium acuminatum CS5907</name>
    <dbReference type="NCBI Taxonomy" id="1318461"/>
    <lineage>
        <taxon>Eukaryota</taxon>
        <taxon>Fungi</taxon>
        <taxon>Dikarya</taxon>
        <taxon>Ascomycota</taxon>
        <taxon>Pezizomycotina</taxon>
        <taxon>Sordariomycetes</taxon>
        <taxon>Hypocreomycetidae</taxon>
        <taxon>Hypocreales</taxon>
        <taxon>Nectriaceae</taxon>
        <taxon>Fusarium</taxon>
        <taxon>Fusarium tricinctum species complex</taxon>
    </lineage>
</organism>
<dbReference type="EMBL" id="CBMG010000221">
    <property type="protein sequence ID" value="CEG03213.1"/>
    <property type="molecule type" value="Genomic_DNA"/>
</dbReference>
<accession>A0A096PEZ9</accession>